<organism evidence="9 10">
    <name type="scientific">Colocasia esculenta</name>
    <name type="common">Wild taro</name>
    <name type="synonym">Arum esculentum</name>
    <dbReference type="NCBI Taxonomy" id="4460"/>
    <lineage>
        <taxon>Eukaryota</taxon>
        <taxon>Viridiplantae</taxon>
        <taxon>Streptophyta</taxon>
        <taxon>Embryophyta</taxon>
        <taxon>Tracheophyta</taxon>
        <taxon>Spermatophyta</taxon>
        <taxon>Magnoliopsida</taxon>
        <taxon>Liliopsida</taxon>
        <taxon>Araceae</taxon>
        <taxon>Aroideae</taxon>
        <taxon>Colocasieae</taxon>
        <taxon>Colocasia</taxon>
    </lineage>
</organism>
<protein>
    <recommendedName>
        <fullName evidence="8">Glycerol-3-phosphate acyltransferase RAM2/GPAT1-8 HAD-like domain-containing protein</fullName>
    </recommendedName>
</protein>
<evidence type="ECO:0000256" key="3">
    <source>
        <dbReference type="ARBA" id="ARBA00022679"/>
    </source>
</evidence>
<dbReference type="GO" id="GO:0090447">
    <property type="term" value="F:glycerol-3-phosphate 2-O-acyltransferase activity"/>
    <property type="evidence" value="ECO:0007669"/>
    <property type="project" value="TreeGrafter"/>
</dbReference>
<evidence type="ECO:0000259" key="8">
    <source>
        <dbReference type="Pfam" id="PF23270"/>
    </source>
</evidence>
<keyword evidence="3" id="KW-0808">Transferase</keyword>
<dbReference type="Proteomes" id="UP000652761">
    <property type="component" value="Unassembled WGS sequence"/>
</dbReference>
<evidence type="ECO:0000256" key="2">
    <source>
        <dbReference type="ARBA" id="ARBA00007937"/>
    </source>
</evidence>
<keyword evidence="6" id="KW-0472">Membrane</keyword>
<dbReference type="EMBL" id="NMUH01000269">
    <property type="protein sequence ID" value="MQL75899.1"/>
    <property type="molecule type" value="Genomic_DNA"/>
</dbReference>
<evidence type="ECO:0000256" key="5">
    <source>
        <dbReference type="ARBA" id="ARBA00022989"/>
    </source>
</evidence>
<dbReference type="GO" id="GO:0016020">
    <property type="term" value="C:membrane"/>
    <property type="evidence" value="ECO:0007669"/>
    <property type="project" value="UniProtKB-SubCell"/>
</dbReference>
<name>A0A843U6I0_COLES</name>
<dbReference type="InterPro" id="IPR056462">
    <property type="entry name" value="HAD_RAM2/GPAT1-8"/>
</dbReference>
<keyword evidence="5" id="KW-1133">Transmembrane helix</keyword>
<feature type="compositionally biased region" description="Basic residues" evidence="7">
    <location>
        <begin position="180"/>
        <end position="194"/>
    </location>
</feature>
<reference evidence="9" key="1">
    <citation type="submission" date="2017-07" db="EMBL/GenBank/DDBJ databases">
        <title>Taro Niue Genome Assembly and Annotation.</title>
        <authorList>
            <person name="Atibalentja N."/>
            <person name="Keating K."/>
            <person name="Fields C.J."/>
        </authorList>
    </citation>
    <scope>NUCLEOTIDE SEQUENCE</scope>
    <source>
        <strain evidence="9">Niue_2</strain>
        <tissue evidence="9">Leaf</tissue>
    </source>
</reference>
<accession>A0A843U6I0</accession>
<sequence length="310" mass="34236">MVEWFAREHLGDGVVVGAELVTTRHDRATGLLMRQEDSVADRVQALFEVGHRRGVGLGRPSPTPSFLSLCKEQRHPLFTTCSSLHSNQATPPPPVIFHDGRLVRRPTPATALLTLLWMPFGVPLAQVRMAVVVVVPVWNMPYLILIFGGKLVVRGRPPPAGNDRGHVRVRPPRPHGPPRPYRRPRPSGHRRHLLHLQAIGTPLPDPHRAAVEGAGGGRRAHRSRAGPGRSGGVPRRDDVQGALSATVLHALFRAYRLHRAGGHRLQGRLFPPHHDDRLEGHGPPLLLHEPEADIRGDLPQPTLRKSHVQM</sequence>
<feature type="domain" description="Glycerol-3-phosphate acyltransferase RAM2/GPAT1-8 HAD-like" evidence="8">
    <location>
        <begin position="1"/>
        <end position="73"/>
    </location>
</feature>
<keyword evidence="4" id="KW-0812">Transmembrane</keyword>
<dbReference type="PANTHER" id="PTHR15486">
    <property type="entry name" value="ANCIENT UBIQUITOUS PROTEIN"/>
    <property type="match status" value="1"/>
</dbReference>
<evidence type="ECO:0000256" key="4">
    <source>
        <dbReference type="ARBA" id="ARBA00022692"/>
    </source>
</evidence>
<feature type="region of interest" description="Disordered" evidence="7">
    <location>
        <begin position="158"/>
        <end position="237"/>
    </location>
</feature>
<proteinExistence type="inferred from homology"/>
<comment type="similarity">
    <text evidence="2">Belongs to the GPAT/DAPAT family.</text>
</comment>
<dbReference type="GO" id="GO:0016791">
    <property type="term" value="F:phosphatase activity"/>
    <property type="evidence" value="ECO:0007669"/>
    <property type="project" value="TreeGrafter"/>
</dbReference>
<evidence type="ECO:0000313" key="9">
    <source>
        <dbReference type="EMBL" id="MQL75899.1"/>
    </source>
</evidence>
<dbReference type="GO" id="GO:0010143">
    <property type="term" value="P:cutin biosynthetic process"/>
    <property type="evidence" value="ECO:0007669"/>
    <property type="project" value="TreeGrafter"/>
</dbReference>
<comment type="subcellular location">
    <subcellularLocation>
        <location evidence="1">Membrane</location>
    </subcellularLocation>
</comment>
<evidence type="ECO:0000256" key="7">
    <source>
        <dbReference type="SAM" id="MobiDB-lite"/>
    </source>
</evidence>
<evidence type="ECO:0000256" key="6">
    <source>
        <dbReference type="ARBA" id="ARBA00023136"/>
    </source>
</evidence>
<evidence type="ECO:0000256" key="1">
    <source>
        <dbReference type="ARBA" id="ARBA00004370"/>
    </source>
</evidence>
<evidence type="ECO:0000313" key="10">
    <source>
        <dbReference type="Proteomes" id="UP000652761"/>
    </source>
</evidence>
<gene>
    <name evidence="9" type="ORF">Taro_008258</name>
</gene>
<keyword evidence="10" id="KW-1185">Reference proteome</keyword>
<dbReference type="AlphaFoldDB" id="A0A843U6I0"/>
<comment type="caution">
    <text evidence="9">The sequence shown here is derived from an EMBL/GenBank/DDBJ whole genome shotgun (WGS) entry which is preliminary data.</text>
</comment>
<dbReference type="Pfam" id="PF23270">
    <property type="entry name" value="HAD_RAM2_N"/>
    <property type="match status" value="1"/>
</dbReference>
<dbReference type="PANTHER" id="PTHR15486:SF54">
    <property type="entry name" value="GLYCEROL-3-PHOSPHATE ACYLTRANSFERASE 7"/>
    <property type="match status" value="1"/>
</dbReference>